<feature type="compositionally biased region" description="Basic and acidic residues" evidence="1">
    <location>
        <begin position="299"/>
        <end position="311"/>
    </location>
</feature>
<protein>
    <submittedName>
        <fullName evidence="2">Uncharacterized protein</fullName>
    </submittedName>
</protein>
<reference evidence="2" key="1">
    <citation type="submission" date="2021-02" db="EMBL/GenBank/DDBJ databases">
        <authorList>
            <person name="Dougan E. K."/>
            <person name="Rhodes N."/>
            <person name="Thang M."/>
            <person name="Chan C."/>
        </authorList>
    </citation>
    <scope>NUCLEOTIDE SEQUENCE</scope>
</reference>
<proteinExistence type="predicted"/>
<accession>A0A813B6P4</accession>
<evidence type="ECO:0000313" key="2">
    <source>
        <dbReference type="EMBL" id="CAE7893895.1"/>
    </source>
</evidence>
<dbReference type="EMBL" id="CAJNJA010068080">
    <property type="protein sequence ID" value="CAE7893895.1"/>
    <property type="molecule type" value="Genomic_DNA"/>
</dbReference>
<feature type="compositionally biased region" description="Basic and acidic residues" evidence="1">
    <location>
        <begin position="276"/>
        <end position="287"/>
    </location>
</feature>
<name>A0A813B6P4_9DINO</name>
<gene>
    <name evidence="2" type="ORF">SNEC2469_LOCUS29844</name>
</gene>
<feature type="non-terminal residue" evidence="2">
    <location>
        <position position="324"/>
    </location>
</feature>
<dbReference type="Proteomes" id="UP000601435">
    <property type="component" value="Unassembled WGS sequence"/>
</dbReference>
<dbReference type="AlphaFoldDB" id="A0A813B6P4"/>
<dbReference type="OrthoDB" id="441085at2759"/>
<evidence type="ECO:0000256" key="1">
    <source>
        <dbReference type="SAM" id="MobiDB-lite"/>
    </source>
</evidence>
<sequence length="324" mass="36792">ALRNDLNMEPVDQQARAAIAAVVSAWESCREYSAKQSELKAEARVMGVVRPVTQTERQAMRSAFEQAYGSIEETVEPSDDYISSKTEEIESGEVVASVLSEVTSKRSARTMGIQTTVDTTGHVRLIKQKSKGDMPQNTEQLRTTLRIEGNMWCFLGTKYKNKVFFQGMTPEIWLTYSNYLLGEKCYLMQVPTPGKGKGKTDLSALRPPWIVVLNYEYEMRREAVKRASRESRSLHDTLMEVMKDFQLKEQYFTAPIALSARESSPWKRQQFWDQDDNNKWQKNDGKGPWRGRGKNGKGKKGEKGEKGDKGPRLLWTASNVEALA</sequence>
<keyword evidence="3" id="KW-1185">Reference proteome</keyword>
<feature type="non-terminal residue" evidence="2">
    <location>
        <position position="1"/>
    </location>
</feature>
<feature type="compositionally biased region" description="Basic residues" evidence="1">
    <location>
        <begin position="289"/>
        <end position="298"/>
    </location>
</feature>
<comment type="caution">
    <text evidence="2">The sequence shown here is derived from an EMBL/GenBank/DDBJ whole genome shotgun (WGS) entry which is preliminary data.</text>
</comment>
<evidence type="ECO:0000313" key="3">
    <source>
        <dbReference type="Proteomes" id="UP000601435"/>
    </source>
</evidence>
<feature type="region of interest" description="Disordered" evidence="1">
    <location>
        <begin position="268"/>
        <end position="324"/>
    </location>
</feature>
<organism evidence="2 3">
    <name type="scientific">Symbiodinium necroappetens</name>
    <dbReference type="NCBI Taxonomy" id="1628268"/>
    <lineage>
        <taxon>Eukaryota</taxon>
        <taxon>Sar</taxon>
        <taxon>Alveolata</taxon>
        <taxon>Dinophyceae</taxon>
        <taxon>Suessiales</taxon>
        <taxon>Symbiodiniaceae</taxon>
        <taxon>Symbiodinium</taxon>
    </lineage>
</organism>